<evidence type="ECO:0000256" key="4">
    <source>
        <dbReference type="ARBA" id="ARBA00022833"/>
    </source>
</evidence>
<dbReference type="GO" id="GO:0001228">
    <property type="term" value="F:DNA-binding transcription activator activity, RNA polymerase II-specific"/>
    <property type="evidence" value="ECO:0007669"/>
    <property type="project" value="TreeGrafter"/>
</dbReference>
<name>A0A517LG37_9PEZI</name>
<gene>
    <name evidence="9" type="ORF">FKW77_008565</name>
</gene>
<feature type="domain" description="C2H2-type" evidence="8">
    <location>
        <begin position="191"/>
        <end position="223"/>
    </location>
</feature>
<dbReference type="Proteomes" id="UP000316270">
    <property type="component" value="Chromosome 11"/>
</dbReference>
<dbReference type="SMART" id="SM00355">
    <property type="entry name" value="ZnF_C2H2"/>
    <property type="match status" value="2"/>
</dbReference>
<evidence type="ECO:0000256" key="7">
    <source>
        <dbReference type="SAM" id="MobiDB-lite"/>
    </source>
</evidence>
<dbReference type="GO" id="GO:0005634">
    <property type="term" value="C:nucleus"/>
    <property type="evidence" value="ECO:0007669"/>
    <property type="project" value="TreeGrafter"/>
</dbReference>
<keyword evidence="4" id="KW-0862">Zinc</keyword>
<evidence type="ECO:0000313" key="9">
    <source>
        <dbReference type="EMBL" id="QDS74607.1"/>
    </source>
</evidence>
<feature type="region of interest" description="Disordered" evidence="7">
    <location>
        <begin position="233"/>
        <end position="319"/>
    </location>
</feature>
<dbReference type="PROSITE" id="PS00028">
    <property type="entry name" value="ZINC_FINGER_C2H2_1"/>
    <property type="match status" value="1"/>
</dbReference>
<dbReference type="EMBL" id="CP042195">
    <property type="protein sequence ID" value="QDS74607.1"/>
    <property type="molecule type" value="Genomic_DNA"/>
</dbReference>
<dbReference type="Gene3D" id="3.30.160.60">
    <property type="entry name" value="Classic Zinc Finger"/>
    <property type="match status" value="1"/>
</dbReference>
<dbReference type="SUPFAM" id="SSF57667">
    <property type="entry name" value="beta-beta-alpha zinc fingers"/>
    <property type="match status" value="1"/>
</dbReference>
<evidence type="ECO:0000256" key="1">
    <source>
        <dbReference type="ARBA" id="ARBA00022723"/>
    </source>
</evidence>
<feature type="compositionally biased region" description="Polar residues" evidence="7">
    <location>
        <begin position="248"/>
        <end position="259"/>
    </location>
</feature>
<sequence length="374" mass="40218">MDGRNSFGRRISLLNEASEVESSNLKQLKSGRPEDSRHLATSSLLAGRPLAFHTRHQSYASSPNSSPPTPELVRSDSSDSSNMNGTPSPTTPNAQYDFGSLVDSTKQGDALFAHNAFFSPQQPQQDPSNYPPIPQHAAQFTYPAPPSIAPQPALYQQPAPPQPPSDHDSHSRPPPSSTAASTKGGSKKNSYPCPLAKQYGCTDYFTTSGHAARHAKKHTGKKDAFCPECNKAFTRKDNMEQHRRTHQNGRTSTKASGETSAKRQKTSQSSKRSTTSEQQQQQPLPMQPAMSSLDPSLAHSPASSYGGYPDPAFAPNMTGQQTYPLDMLTTSPFANGPYQNMPNLYDPALGSVNGGSTGGLDALAIAAAKRDENF</sequence>
<keyword evidence="2" id="KW-0677">Repeat</keyword>
<dbReference type="InterPro" id="IPR013087">
    <property type="entry name" value="Znf_C2H2_type"/>
</dbReference>
<evidence type="ECO:0000256" key="5">
    <source>
        <dbReference type="ARBA" id="ARBA00023242"/>
    </source>
</evidence>
<evidence type="ECO:0000256" key="3">
    <source>
        <dbReference type="ARBA" id="ARBA00022771"/>
    </source>
</evidence>
<organism evidence="9 10">
    <name type="scientific">Venturia effusa</name>
    <dbReference type="NCBI Taxonomy" id="50376"/>
    <lineage>
        <taxon>Eukaryota</taxon>
        <taxon>Fungi</taxon>
        <taxon>Dikarya</taxon>
        <taxon>Ascomycota</taxon>
        <taxon>Pezizomycotina</taxon>
        <taxon>Dothideomycetes</taxon>
        <taxon>Pleosporomycetidae</taxon>
        <taxon>Venturiales</taxon>
        <taxon>Venturiaceae</taxon>
        <taxon>Venturia</taxon>
    </lineage>
</organism>
<dbReference type="FunFam" id="3.30.160.60:FF:002343">
    <property type="entry name" value="Zinc finger protein 33A"/>
    <property type="match status" value="1"/>
</dbReference>
<dbReference type="InterPro" id="IPR036236">
    <property type="entry name" value="Znf_C2H2_sf"/>
</dbReference>
<evidence type="ECO:0000256" key="6">
    <source>
        <dbReference type="PROSITE-ProRule" id="PRU00042"/>
    </source>
</evidence>
<dbReference type="STRING" id="50376.A0A517LG37"/>
<protein>
    <recommendedName>
        <fullName evidence="8">C2H2-type domain-containing protein</fullName>
    </recommendedName>
</protein>
<evidence type="ECO:0000259" key="8">
    <source>
        <dbReference type="PROSITE" id="PS50157"/>
    </source>
</evidence>
<dbReference type="PANTHER" id="PTHR24393:SF34">
    <property type="entry name" value="PR_SET DOMAIN 13"/>
    <property type="match status" value="1"/>
</dbReference>
<keyword evidence="5" id="KW-0539">Nucleus</keyword>
<proteinExistence type="predicted"/>
<dbReference type="Pfam" id="PF00096">
    <property type="entry name" value="zf-C2H2"/>
    <property type="match status" value="1"/>
</dbReference>
<dbReference type="PANTHER" id="PTHR24393">
    <property type="entry name" value="ZINC FINGER PROTEIN"/>
    <property type="match status" value="1"/>
</dbReference>
<dbReference type="AlphaFoldDB" id="A0A517LG37"/>
<dbReference type="PROSITE" id="PS50157">
    <property type="entry name" value="ZINC_FINGER_C2H2_2"/>
    <property type="match status" value="2"/>
</dbReference>
<keyword evidence="10" id="KW-1185">Reference proteome</keyword>
<reference evidence="9 10" key="1">
    <citation type="submission" date="2019-07" db="EMBL/GenBank/DDBJ databases">
        <title>Finished genome of Venturia effusa.</title>
        <authorList>
            <person name="Young C.A."/>
            <person name="Cox M.P."/>
            <person name="Ganley A.R.D."/>
            <person name="David W.J."/>
        </authorList>
    </citation>
    <scope>NUCLEOTIDE SEQUENCE [LARGE SCALE GENOMIC DNA]</scope>
    <source>
        <strain evidence="10">albino</strain>
    </source>
</reference>
<feature type="region of interest" description="Disordered" evidence="7">
    <location>
        <begin position="18"/>
        <end position="192"/>
    </location>
</feature>
<evidence type="ECO:0000313" key="10">
    <source>
        <dbReference type="Proteomes" id="UP000316270"/>
    </source>
</evidence>
<accession>A0A517LG37</accession>
<feature type="compositionally biased region" description="Polar residues" evidence="7">
    <location>
        <begin position="78"/>
        <end position="94"/>
    </location>
</feature>
<keyword evidence="3 6" id="KW-0863">Zinc-finger</keyword>
<dbReference type="GO" id="GO:0008270">
    <property type="term" value="F:zinc ion binding"/>
    <property type="evidence" value="ECO:0007669"/>
    <property type="project" value="UniProtKB-KW"/>
</dbReference>
<feature type="domain" description="C2H2-type" evidence="8">
    <location>
        <begin position="224"/>
        <end position="251"/>
    </location>
</feature>
<feature type="compositionally biased region" description="Low complexity" evidence="7">
    <location>
        <begin position="266"/>
        <end position="292"/>
    </location>
</feature>
<dbReference type="GO" id="GO:0000978">
    <property type="term" value="F:RNA polymerase II cis-regulatory region sequence-specific DNA binding"/>
    <property type="evidence" value="ECO:0007669"/>
    <property type="project" value="TreeGrafter"/>
</dbReference>
<dbReference type="OrthoDB" id="6365676at2759"/>
<evidence type="ECO:0000256" key="2">
    <source>
        <dbReference type="ARBA" id="ARBA00022737"/>
    </source>
</evidence>
<keyword evidence="1" id="KW-0479">Metal-binding</keyword>